<feature type="active site" evidence="9">
    <location>
        <position position="58"/>
    </location>
</feature>
<organism evidence="10 12">
    <name type="scientific">Paracoccus sanguinis</name>
    <dbReference type="NCBI Taxonomy" id="1545044"/>
    <lineage>
        <taxon>Bacteria</taxon>
        <taxon>Pseudomonadati</taxon>
        <taxon>Pseudomonadota</taxon>
        <taxon>Alphaproteobacteria</taxon>
        <taxon>Rhodobacterales</taxon>
        <taxon>Paracoccaceae</taxon>
        <taxon>Paracoccus</taxon>
    </lineage>
</organism>
<evidence type="ECO:0000313" key="10">
    <source>
        <dbReference type="EMBL" id="KGJ22006.1"/>
    </source>
</evidence>
<reference evidence="13" key="3">
    <citation type="submission" date="2016-10" db="EMBL/GenBank/DDBJ databases">
        <authorList>
            <person name="Varghese N."/>
            <person name="Submissions S."/>
        </authorList>
    </citation>
    <scope>NUCLEOTIDE SEQUENCE [LARGE SCALE GENOMIC DNA]</scope>
    <source>
        <strain evidence="13">DSM 29303</strain>
    </source>
</reference>
<dbReference type="STRING" id="1545044.SAMN05444276_102116"/>
<keyword evidence="4 9" id="KW-0444">Lipid biosynthesis</keyword>
<proteinExistence type="inferred from homology"/>
<dbReference type="PANTHER" id="PTHR30272">
    <property type="entry name" value="3-HYDROXYACYL-[ACYL-CARRIER-PROTEIN] DEHYDRATASE"/>
    <property type="match status" value="1"/>
</dbReference>
<dbReference type="HAMAP" id="MF_00406">
    <property type="entry name" value="FabZ"/>
    <property type="match status" value="1"/>
</dbReference>
<dbReference type="InterPro" id="IPR010084">
    <property type="entry name" value="FabZ"/>
</dbReference>
<dbReference type="EMBL" id="JRKQ01000054">
    <property type="protein sequence ID" value="KGJ22006.1"/>
    <property type="molecule type" value="Genomic_DNA"/>
</dbReference>
<accession>A0A099G3W3</accession>
<dbReference type="NCBIfam" id="TIGR01750">
    <property type="entry name" value="fabZ"/>
    <property type="match status" value="1"/>
</dbReference>
<dbReference type="OrthoDB" id="9772788at2"/>
<dbReference type="CDD" id="cd01288">
    <property type="entry name" value="FabZ"/>
    <property type="match status" value="1"/>
</dbReference>
<evidence type="ECO:0000313" key="11">
    <source>
        <dbReference type="EMBL" id="SDW78527.1"/>
    </source>
</evidence>
<dbReference type="Gene3D" id="3.10.129.10">
    <property type="entry name" value="Hotdog Thioesterase"/>
    <property type="match status" value="1"/>
</dbReference>
<dbReference type="Pfam" id="PF07977">
    <property type="entry name" value="FabA"/>
    <property type="match status" value="1"/>
</dbReference>
<evidence type="ECO:0000313" key="12">
    <source>
        <dbReference type="Proteomes" id="UP000029858"/>
    </source>
</evidence>
<keyword evidence="7 9" id="KW-0456">Lyase</keyword>
<keyword evidence="6 9" id="KW-0443">Lipid metabolism</keyword>
<comment type="similarity">
    <text evidence="2 9">Belongs to the thioester dehydratase family. FabZ subfamily.</text>
</comment>
<comment type="subcellular location">
    <subcellularLocation>
        <location evidence="1 9">Cytoplasm</location>
    </subcellularLocation>
</comment>
<dbReference type="EC" id="4.2.1.59" evidence="9"/>
<evidence type="ECO:0000256" key="3">
    <source>
        <dbReference type="ARBA" id="ARBA00022490"/>
    </source>
</evidence>
<reference evidence="11" key="4">
    <citation type="submission" date="2016-10" db="EMBL/GenBank/DDBJ databases">
        <authorList>
            <person name="de Groot N.N."/>
        </authorList>
    </citation>
    <scope>NUCLEOTIDE SEQUENCE [LARGE SCALE GENOMIC DNA]</scope>
    <source>
        <strain evidence="11">DSM 29303</strain>
    </source>
</reference>
<dbReference type="AlphaFoldDB" id="A0A099GA21"/>
<dbReference type="Proteomes" id="UP000182944">
    <property type="component" value="Unassembled WGS sequence"/>
</dbReference>
<dbReference type="GO" id="GO:0006633">
    <property type="term" value="P:fatty acid biosynthetic process"/>
    <property type="evidence" value="ECO:0007669"/>
    <property type="project" value="UniProtKB-UniRule"/>
</dbReference>
<evidence type="ECO:0000256" key="9">
    <source>
        <dbReference type="HAMAP-Rule" id="MF_00406"/>
    </source>
</evidence>
<dbReference type="InterPro" id="IPR029069">
    <property type="entry name" value="HotDog_dom_sf"/>
</dbReference>
<dbReference type="InterPro" id="IPR013114">
    <property type="entry name" value="FabA_FabZ"/>
</dbReference>
<keyword evidence="13" id="KW-1185">Reference proteome</keyword>
<evidence type="ECO:0000256" key="6">
    <source>
        <dbReference type="ARBA" id="ARBA00023098"/>
    </source>
</evidence>
<dbReference type="GO" id="GO:0009245">
    <property type="term" value="P:lipid A biosynthetic process"/>
    <property type="evidence" value="ECO:0007669"/>
    <property type="project" value="UniProtKB-UniRule"/>
</dbReference>
<evidence type="ECO:0000256" key="4">
    <source>
        <dbReference type="ARBA" id="ARBA00022516"/>
    </source>
</evidence>
<dbReference type="EMBL" id="FNNA01000002">
    <property type="protein sequence ID" value="SDW78527.1"/>
    <property type="molecule type" value="Genomic_DNA"/>
</dbReference>
<dbReference type="GO" id="GO:0005737">
    <property type="term" value="C:cytoplasm"/>
    <property type="evidence" value="ECO:0007669"/>
    <property type="project" value="UniProtKB-SubCell"/>
</dbReference>
<evidence type="ECO:0000256" key="2">
    <source>
        <dbReference type="ARBA" id="ARBA00009174"/>
    </source>
</evidence>
<dbReference type="GO" id="GO:0019171">
    <property type="term" value="F:(3R)-hydroxyacyl-[acyl-carrier-protein] dehydratase activity"/>
    <property type="evidence" value="ECO:0007669"/>
    <property type="project" value="UniProtKB-EC"/>
</dbReference>
<protein>
    <recommendedName>
        <fullName evidence="9">3-hydroxyacyl-[acyl-carrier-protein] dehydratase FabZ</fullName>
        <ecNumber evidence="9">4.2.1.59</ecNumber>
    </recommendedName>
    <alternativeName>
        <fullName evidence="9">(3R)-hydroxymyristoyl-[acyl-carrier-protein] dehydratase</fullName>
        <shortName evidence="9">(3R)-hydroxymyristoyl-ACP dehydrase</shortName>
    </alternativeName>
    <alternativeName>
        <fullName evidence="9">Beta-hydroxyacyl-ACP dehydratase</fullName>
    </alternativeName>
</protein>
<evidence type="ECO:0000256" key="7">
    <source>
        <dbReference type="ARBA" id="ARBA00023239"/>
    </source>
</evidence>
<name>A0A099GA21_9RHOB</name>
<evidence type="ECO:0000256" key="8">
    <source>
        <dbReference type="ARBA" id="ARBA00025049"/>
    </source>
</evidence>
<dbReference type="Proteomes" id="UP000029858">
    <property type="component" value="Unassembled WGS sequence"/>
</dbReference>
<comment type="function">
    <text evidence="8 9">Involved in unsaturated fatty acids biosynthesis. Catalyzes the dehydration of short chain beta-hydroxyacyl-ACPs and long chain saturated and unsaturated beta-hydroxyacyl-ACPs.</text>
</comment>
<keyword evidence="5 9" id="KW-0441">Lipid A biosynthesis</keyword>
<dbReference type="SUPFAM" id="SSF54637">
    <property type="entry name" value="Thioesterase/thiol ester dehydrase-isomerase"/>
    <property type="match status" value="1"/>
</dbReference>
<evidence type="ECO:0000256" key="5">
    <source>
        <dbReference type="ARBA" id="ARBA00022556"/>
    </source>
</evidence>
<reference evidence="10 12" key="2">
    <citation type="submission" date="2014-10" db="EMBL/GenBank/DDBJ databases">
        <title>Paracoccus sanguinis sp. nov., isolated from clinical specimens of New York State patients.</title>
        <authorList>
            <person name="Mingle L.A."/>
            <person name="Cole J.A."/>
            <person name="Lapierre P."/>
            <person name="Musser K.A."/>
        </authorList>
    </citation>
    <scope>NUCLEOTIDE SEQUENCE [LARGE SCALE GENOMIC DNA]</scope>
    <source>
        <strain evidence="10 12">5503</strain>
    </source>
</reference>
<dbReference type="RefSeq" id="WP_036703280.1">
    <property type="nucleotide sequence ID" value="NZ_CP051542.1"/>
</dbReference>
<accession>A0A099GA21</accession>
<dbReference type="GO" id="GO:0016020">
    <property type="term" value="C:membrane"/>
    <property type="evidence" value="ECO:0007669"/>
    <property type="project" value="GOC"/>
</dbReference>
<dbReference type="NCBIfam" id="NF000582">
    <property type="entry name" value="PRK00006.1"/>
    <property type="match status" value="1"/>
</dbReference>
<sequence>MAERNPAPHTAADLALIKRIIPHRYPFLMIDKVRDIVPYEGAVGIKCVTSNEPHFPGHFPAQPIMPGVLIVEAMAQTAAVMVGISMNIIDEPLLTYFMGIDAAKFRRMVQPGDVLELHVTVKRPGGKIWKFTGEARVDGQLVAEAAFTAMMDLKSGGSGGADG</sequence>
<reference evidence="10 12" key="1">
    <citation type="submission" date="2014-09" db="EMBL/GenBank/DDBJ databases">
        <authorList>
            <person name="McGinnis J.M."/>
            <person name="Wolfgang W.J."/>
        </authorList>
    </citation>
    <scope>NUCLEOTIDE SEQUENCE [LARGE SCALE GENOMIC DNA]</scope>
    <source>
        <strain evidence="10 12">5503</strain>
    </source>
</reference>
<dbReference type="FunFam" id="3.10.129.10:FF:000001">
    <property type="entry name" value="3-hydroxyacyl-[acyl-carrier-protein] dehydratase FabZ"/>
    <property type="match status" value="1"/>
</dbReference>
<dbReference type="PANTHER" id="PTHR30272:SF1">
    <property type="entry name" value="3-HYDROXYACYL-[ACYL-CARRIER-PROTEIN] DEHYDRATASE"/>
    <property type="match status" value="1"/>
</dbReference>
<comment type="catalytic activity">
    <reaction evidence="9">
        <text>a (3R)-hydroxyacyl-[ACP] = a (2E)-enoyl-[ACP] + H2O</text>
        <dbReference type="Rhea" id="RHEA:13097"/>
        <dbReference type="Rhea" id="RHEA-COMP:9925"/>
        <dbReference type="Rhea" id="RHEA-COMP:9945"/>
        <dbReference type="ChEBI" id="CHEBI:15377"/>
        <dbReference type="ChEBI" id="CHEBI:78784"/>
        <dbReference type="ChEBI" id="CHEBI:78827"/>
        <dbReference type="EC" id="4.2.1.59"/>
    </reaction>
</comment>
<keyword evidence="3 9" id="KW-0963">Cytoplasm</keyword>
<gene>
    <name evidence="9" type="primary">fabZ</name>
    <name evidence="10" type="ORF">IX56_10820</name>
    <name evidence="11" type="ORF">SAMN05444276_102116</name>
</gene>
<accession>A0A099GH64</accession>
<evidence type="ECO:0000313" key="13">
    <source>
        <dbReference type="Proteomes" id="UP000182944"/>
    </source>
</evidence>
<evidence type="ECO:0000256" key="1">
    <source>
        <dbReference type="ARBA" id="ARBA00004496"/>
    </source>
</evidence>